<gene>
    <name evidence="1" type="ORF">FHS57_004338</name>
</gene>
<sequence>MKSLLFLSFGVGLVGTVSYAQEFRRREIDPTSFVQNLLPITAEDLNYGTVYENLIQLYTAPLDLNTCTREELAATYLLNERQLNRFFEYRAQFGIFLSIYELQAIPEFELALIYRLLPFVTVAPQNRKLWNGLTNPSDHYFLVRTEQLLEQKRGATADAPQSRDGTLQKFAGSPLQWYARYRYSRSRDFSFGITAEKDEGEAFSWKPSAHKYGPDFLSFHAQVQHRGRLKNLILGDYQLQVGQGLIYSAGFSLGKGMETVYTIRRPTTGIRPYTSVTETGFFRGIAATYSLGKRLELTTLLSRVRQSGTLTAQQTVSSFQTDGLFRIPNELQYRANLVEQNAGAHLVYHLDRGQLGATYLRTSFDYPLQKAEAPRNEFEFRGKHNHLLGLHGNYVWRNFHFFGETARSKSGGTGTVVGVLASLTKRWDASLLFRNFDRNFHSFYANAFGENSRTINEAGLYLGAKYSVHKRLKLATYVDLYRFPWYKYLVDKQPTKGWDYLVQGTWTPSKKWTLYAVYRQEQKEKNIASDLSKQKFVTQTLRRTLVLNAEYAPHRSWSFRSRIQGGTFGYHGFKADKGWLVLQEVTAKWNKLAATARVSAYNTDSYDARQYAVEQDVLYAISMPAYYERGFRHFLLLRYSANAHTDIWLRISRTTMPEREALSSYVDEIQGTNRTDIKCQVRYRF</sequence>
<dbReference type="SUPFAM" id="SSF47781">
    <property type="entry name" value="RuvA domain 2-like"/>
    <property type="match status" value="1"/>
</dbReference>
<keyword evidence="2" id="KW-1185">Reference proteome</keyword>
<evidence type="ECO:0000313" key="1">
    <source>
        <dbReference type="EMBL" id="MBB3840318.1"/>
    </source>
</evidence>
<dbReference type="AlphaFoldDB" id="A0A7W5ZMY6"/>
<comment type="caution">
    <text evidence="1">The sequence shown here is derived from an EMBL/GenBank/DDBJ whole genome shotgun (WGS) entry which is preliminary data.</text>
</comment>
<name>A0A7W5ZMY6_9BACT</name>
<dbReference type="Proteomes" id="UP000541352">
    <property type="component" value="Unassembled WGS sequence"/>
</dbReference>
<evidence type="ECO:0008006" key="3">
    <source>
        <dbReference type="Google" id="ProtNLM"/>
    </source>
</evidence>
<proteinExistence type="predicted"/>
<protein>
    <recommendedName>
        <fullName evidence="3">Helix-hairpin-helix domain-containing protein</fullName>
    </recommendedName>
</protein>
<evidence type="ECO:0000313" key="2">
    <source>
        <dbReference type="Proteomes" id="UP000541352"/>
    </source>
</evidence>
<accession>A0A7W5ZMY6</accession>
<dbReference type="RefSeq" id="WP_221225693.1">
    <property type="nucleotide sequence ID" value="NZ_JACIBY010000010.1"/>
</dbReference>
<dbReference type="EMBL" id="JACIBY010000010">
    <property type="protein sequence ID" value="MBB3840318.1"/>
    <property type="molecule type" value="Genomic_DNA"/>
</dbReference>
<reference evidence="1 2" key="1">
    <citation type="submission" date="2020-08" db="EMBL/GenBank/DDBJ databases">
        <title>Genomic Encyclopedia of Type Strains, Phase IV (KMG-IV): sequencing the most valuable type-strain genomes for metagenomic binning, comparative biology and taxonomic classification.</title>
        <authorList>
            <person name="Goeker M."/>
        </authorList>
    </citation>
    <scope>NUCLEOTIDE SEQUENCE [LARGE SCALE GENOMIC DNA]</scope>
    <source>
        <strain evidence="1 2">DSM 17976</strain>
    </source>
</reference>
<dbReference type="InterPro" id="IPR010994">
    <property type="entry name" value="RuvA_2-like"/>
</dbReference>
<dbReference type="SUPFAM" id="SSF56935">
    <property type="entry name" value="Porins"/>
    <property type="match status" value="1"/>
</dbReference>
<organism evidence="1 2">
    <name type="scientific">Runella defluvii</name>
    <dbReference type="NCBI Taxonomy" id="370973"/>
    <lineage>
        <taxon>Bacteria</taxon>
        <taxon>Pseudomonadati</taxon>
        <taxon>Bacteroidota</taxon>
        <taxon>Cytophagia</taxon>
        <taxon>Cytophagales</taxon>
        <taxon>Spirosomataceae</taxon>
        <taxon>Runella</taxon>
    </lineage>
</organism>